<comment type="caution">
    <text evidence="6">The sequence shown here is derived from an EMBL/GenBank/DDBJ whole genome shotgun (WGS) entry which is preliminary data.</text>
</comment>
<evidence type="ECO:0000256" key="5">
    <source>
        <dbReference type="ARBA" id="ARBA00022691"/>
    </source>
</evidence>
<dbReference type="InterPro" id="IPR029063">
    <property type="entry name" value="SAM-dependent_MTases_sf"/>
</dbReference>
<evidence type="ECO:0000256" key="4">
    <source>
        <dbReference type="ARBA" id="ARBA00022679"/>
    </source>
</evidence>
<evidence type="ECO:0000256" key="1">
    <source>
        <dbReference type="ARBA" id="ARBA00010086"/>
    </source>
</evidence>
<dbReference type="PANTHER" id="PTHR12303">
    <property type="entry name" value="CARNOSINE N-METHYLTRANSFERASE"/>
    <property type="match status" value="1"/>
</dbReference>
<dbReference type="VEuPathDB" id="FungiDB:PNEJI1_000356"/>
<dbReference type="PANTHER" id="PTHR12303:SF6">
    <property type="entry name" value="CARNOSINE N-METHYLTRANSFERASE"/>
    <property type="match status" value="1"/>
</dbReference>
<dbReference type="Gene3D" id="3.40.50.150">
    <property type="entry name" value="Vaccinia Virus protein VP39"/>
    <property type="match status" value="1"/>
</dbReference>
<dbReference type="Proteomes" id="UP000010422">
    <property type="component" value="Unassembled WGS sequence"/>
</dbReference>
<dbReference type="Pfam" id="PF07942">
    <property type="entry name" value="CARME"/>
    <property type="match status" value="1"/>
</dbReference>
<dbReference type="GO" id="GO:0030735">
    <property type="term" value="F:carnosine N-methyltransferase activity"/>
    <property type="evidence" value="ECO:0007669"/>
    <property type="project" value="UniProtKB-EC"/>
</dbReference>
<proteinExistence type="inferred from homology"/>
<evidence type="ECO:0000256" key="3">
    <source>
        <dbReference type="ARBA" id="ARBA00022603"/>
    </source>
</evidence>
<gene>
    <name evidence="6" type="ORF">PNEJI1_000356</name>
</gene>
<evidence type="ECO:0000313" key="7">
    <source>
        <dbReference type="Proteomes" id="UP000010422"/>
    </source>
</evidence>
<dbReference type="STRING" id="1209962.L0PEN7"/>
<evidence type="ECO:0000256" key="2">
    <source>
        <dbReference type="ARBA" id="ARBA00012003"/>
    </source>
</evidence>
<reference evidence="6 7" key="1">
    <citation type="journal article" date="2012" name="MBio">
        <title>De novo assembly of the Pneumocystis jirovecii genome from a single bronchoalveolar lavage fluid specimen from a patient.</title>
        <authorList>
            <person name="Cisse O.H."/>
            <person name="Pagni M."/>
            <person name="Hauser P.M."/>
        </authorList>
    </citation>
    <scope>NUCLEOTIDE SEQUENCE [LARGE SCALE GENOMIC DNA]</scope>
    <source>
        <strain evidence="6 7">SE8</strain>
    </source>
</reference>
<dbReference type="InterPro" id="IPR012901">
    <property type="entry name" value="CARME"/>
</dbReference>
<dbReference type="SUPFAM" id="SSF53335">
    <property type="entry name" value="S-adenosyl-L-methionine-dependent methyltransferases"/>
    <property type="match status" value="1"/>
</dbReference>
<dbReference type="InParanoid" id="L0PEN7"/>
<dbReference type="FunCoup" id="L0PEN7">
    <property type="interactions" value="140"/>
</dbReference>
<accession>L0PEN7</accession>
<protein>
    <recommendedName>
        <fullName evidence="2">carnosine N-methyltransferase</fullName>
        <ecNumber evidence="2">2.1.1.22</ecNumber>
    </recommendedName>
</protein>
<name>L0PEN7_PNEJI</name>
<comment type="similarity">
    <text evidence="1">Belongs to the carnosine N-methyltransferase family.</text>
</comment>
<dbReference type="EMBL" id="CAKM01000262">
    <property type="protein sequence ID" value="CCJ30697.1"/>
    <property type="molecule type" value="Genomic_DNA"/>
</dbReference>
<dbReference type="EC" id="2.1.1.22" evidence="2"/>
<keyword evidence="3" id="KW-0489">Methyltransferase</keyword>
<evidence type="ECO:0000313" key="6">
    <source>
        <dbReference type="EMBL" id="CCJ30697.1"/>
    </source>
</evidence>
<dbReference type="AlphaFoldDB" id="L0PEN7"/>
<keyword evidence="5" id="KW-0949">S-adenosyl-L-methionine</keyword>
<organism evidence="7">
    <name type="scientific">Pneumocystis jirovecii</name>
    <name type="common">Human pneumocystis pneumonia agent</name>
    <dbReference type="NCBI Taxonomy" id="42068"/>
    <lineage>
        <taxon>Eukaryota</taxon>
        <taxon>Fungi</taxon>
        <taxon>Dikarya</taxon>
        <taxon>Ascomycota</taxon>
        <taxon>Taphrinomycotina</taxon>
        <taxon>Pneumocystomycetes</taxon>
        <taxon>Pneumocystaceae</taxon>
        <taxon>Pneumocystis</taxon>
    </lineage>
</organism>
<dbReference type="SMART" id="SM01296">
    <property type="entry name" value="N2227"/>
    <property type="match status" value="1"/>
</dbReference>
<sequence>MDEDEEGVIADTLEAFRRYGEIMGLKINMRRHGLKSLKKEDQALLIEFSDHLDQLEEAVIINCKLANDIEKFGRNQFLPGEKYALPRPLRPGYVDKVLTTMKQFWRDWSKDGMLERDMSYKPIIDEIELKFMDIPMNKRNKINVLVPGAGLGRLPFDIALKGFSVQGNEFSYFMLISSFFVLNCLKSSNDYFLFPFIHTFSNHRSNKDLLYKCSIPDINPRSIISSGSSFSTSMGEFTEVYSHSDMESFFDVIATCFFIDTSPNVISYIRTIWYSLKPGGFWINLGPLLWHYEDNTYTEKSPEDKNLTCSIELSLETLIQLIKNLGFEIEKRKTINTTYIGNPCSMLKYIYETEFWKKYIHNFDEIKLDMIFL</sequence>
<dbReference type="GO" id="GO:0032259">
    <property type="term" value="P:methylation"/>
    <property type="evidence" value="ECO:0007669"/>
    <property type="project" value="UniProtKB-KW"/>
</dbReference>
<keyword evidence="4" id="KW-0808">Transferase</keyword>